<evidence type="ECO:0000313" key="3">
    <source>
        <dbReference type="EMBL" id="SLK00666.1"/>
    </source>
</evidence>
<dbReference type="STRING" id="428990.SAMN06295987_103328"/>
<organism evidence="3 4">
    <name type="scientific">Novosphingobium mathurense</name>
    <dbReference type="NCBI Taxonomy" id="428990"/>
    <lineage>
        <taxon>Bacteria</taxon>
        <taxon>Pseudomonadati</taxon>
        <taxon>Pseudomonadota</taxon>
        <taxon>Alphaproteobacteria</taxon>
        <taxon>Sphingomonadales</taxon>
        <taxon>Sphingomonadaceae</taxon>
        <taxon>Novosphingobium</taxon>
    </lineage>
</organism>
<dbReference type="InterPro" id="IPR023631">
    <property type="entry name" value="Amidase_dom"/>
</dbReference>
<dbReference type="InterPro" id="IPR006311">
    <property type="entry name" value="TAT_signal"/>
</dbReference>
<gene>
    <name evidence="3" type="ORF">SAMN06295987_103328</name>
</gene>
<dbReference type="InterPro" id="IPR000120">
    <property type="entry name" value="Amidase"/>
</dbReference>
<dbReference type="AlphaFoldDB" id="A0A1U6HY74"/>
<sequence length="508" mass="53028">MSGKRSGVTRREMVSGAVAFAGMAAAPGLAAAKQASSPLDTHDAMGLAQLVRDRQVSPAELLDAAIGKAEALNPRFNFMAQKHYDYGRAAIANGLPEGPFRGVPWLLKDLNTYIAGLKTENGSRFFRGYRPEVTSELVRRIEKSGFVIFGKTCVPELGLTGTTENKITGDTRNPWNPAHIAGGSSGGAAAAVAAGVLPAAHATDGGGSIRIPASCCGLFGLKPSRGRVPMGPPRTEGWGGLSVHHAVTRSVRDSAAILDATQGPEPGSRYAAPTPCESFLSQVGKAPGKLRIALMLDAPAGSPVDPECVEAARKAAHLCESLGHRVEEAAPKLDMAAIGAATFVLIASNVAADMLDRSKVTGITIGPEVLEPITLGFVAYGQKTTGMDFARANNTLQSAALTMARFMADYDVILSPTVAAPPLPLGRINLSPNVGFEQWGARAGGFSPFTQIENLTGQPAMSVPLAMSATGLPIGVMFVGRYGDEATLFRLGGQLEAAAPWKDRRPHI</sequence>
<accession>A0A1U6HY74</accession>
<dbReference type="PROSITE" id="PS00571">
    <property type="entry name" value="AMIDASES"/>
    <property type="match status" value="1"/>
</dbReference>
<evidence type="ECO:0000313" key="4">
    <source>
        <dbReference type="Proteomes" id="UP000190989"/>
    </source>
</evidence>
<dbReference type="Gene3D" id="3.90.1300.10">
    <property type="entry name" value="Amidase signature (AS) domain"/>
    <property type="match status" value="1"/>
</dbReference>
<dbReference type="InterPro" id="IPR036928">
    <property type="entry name" value="AS_sf"/>
</dbReference>
<comment type="similarity">
    <text evidence="1">Belongs to the amidase family.</text>
</comment>
<name>A0A1U6HY74_9SPHN</name>
<dbReference type="SUPFAM" id="SSF75304">
    <property type="entry name" value="Amidase signature (AS) enzymes"/>
    <property type="match status" value="1"/>
</dbReference>
<proteinExistence type="inferred from homology"/>
<reference evidence="4" key="1">
    <citation type="submission" date="2017-02" db="EMBL/GenBank/DDBJ databases">
        <authorList>
            <person name="Varghese N."/>
            <person name="Submissions S."/>
        </authorList>
    </citation>
    <scope>NUCLEOTIDE SEQUENCE [LARGE SCALE GENOMIC DNA]</scope>
    <source>
        <strain evidence="4">SM117</strain>
    </source>
</reference>
<dbReference type="GO" id="GO:0016787">
    <property type="term" value="F:hydrolase activity"/>
    <property type="evidence" value="ECO:0007669"/>
    <property type="project" value="UniProtKB-KW"/>
</dbReference>
<dbReference type="Pfam" id="PF01425">
    <property type="entry name" value="Amidase"/>
    <property type="match status" value="1"/>
</dbReference>
<dbReference type="PANTHER" id="PTHR11895">
    <property type="entry name" value="TRANSAMIDASE"/>
    <property type="match status" value="1"/>
</dbReference>
<evidence type="ECO:0000259" key="2">
    <source>
        <dbReference type="Pfam" id="PF01425"/>
    </source>
</evidence>
<feature type="domain" description="Amidase" evidence="2">
    <location>
        <begin position="60"/>
        <end position="488"/>
    </location>
</feature>
<keyword evidence="3" id="KW-0378">Hydrolase</keyword>
<dbReference type="Proteomes" id="UP000190989">
    <property type="component" value="Unassembled WGS sequence"/>
</dbReference>
<dbReference type="RefSeq" id="WP_079730600.1">
    <property type="nucleotide sequence ID" value="NZ_FVZE01000003.1"/>
</dbReference>
<dbReference type="PROSITE" id="PS51318">
    <property type="entry name" value="TAT"/>
    <property type="match status" value="1"/>
</dbReference>
<evidence type="ECO:0000256" key="1">
    <source>
        <dbReference type="ARBA" id="ARBA00009199"/>
    </source>
</evidence>
<keyword evidence="4" id="KW-1185">Reference proteome</keyword>
<dbReference type="InterPro" id="IPR020556">
    <property type="entry name" value="Amidase_CS"/>
</dbReference>
<protein>
    <submittedName>
        <fullName evidence="3">Amidase/6-aminohexanoate-cyclic-dimer hydrolase</fullName>
    </submittedName>
</protein>
<dbReference type="EMBL" id="FVZE01000003">
    <property type="protein sequence ID" value="SLK00666.1"/>
    <property type="molecule type" value="Genomic_DNA"/>
</dbReference>
<dbReference type="PANTHER" id="PTHR11895:SF7">
    <property type="entry name" value="GLUTAMYL-TRNA(GLN) AMIDOTRANSFERASE SUBUNIT A, MITOCHONDRIAL"/>
    <property type="match status" value="1"/>
</dbReference>